<proteinExistence type="predicted"/>
<dbReference type="AlphaFoldDB" id="X1M7A1"/>
<comment type="caution">
    <text evidence="1">The sequence shown here is derived from an EMBL/GenBank/DDBJ whole genome shotgun (WGS) entry which is preliminary data.</text>
</comment>
<gene>
    <name evidence="1" type="ORF">S06H3_21985</name>
</gene>
<protein>
    <submittedName>
        <fullName evidence="1">Uncharacterized protein</fullName>
    </submittedName>
</protein>
<organism evidence="1">
    <name type="scientific">marine sediment metagenome</name>
    <dbReference type="NCBI Taxonomy" id="412755"/>
    <lineage>
        <taxon>unclassified sequences</taxon>
        <taxon>metagenomes</taxon>
        <taxon>ecological metagenomes</taxon>
    </lineage>
</organism>
<accession>X1M7A1</accession>
<evidence type="ECO:0000313" key="1">
    <source>
        <dbReference type="EMBL" id="GAI10565.1"/>
    </source>
</evidence>
<reference evidence="1" key="1">
    <citation type="journal article" date="2014" name="Front. Microbiol.">
        <title>High frequency of phylogenetically diverse reductive dehalogenase-homologous genes in deep subseafloor sedimentary metagenomes.</title>
        <authorList>
            <person name="Kawai M."/>
            <person name="Futagami T."/>
            <person name="Toyoda A."/>
            <person name="Takaki Y."/>
            <person name="Nishi S."/>
            <person name="Hori S."/>
            <person name="Arai W."/>
            <person name="Tsubouchi T."/>
            <person name="Morono Y."/>
            <person name="Uchiyama I."/>
            <person name="Ito T."/>
            <person name="Fujiyama A."/>
            <person name="Inagaki F."/>
            <person name="Takami H."/>
        </authorList>
    </citation>
    <scope>NUCLEOTIDE SEQUENCE</scope>
    <source>
        <strain evidence="1">Expedition CK06-06</strain>
    </source>
</reference>
<name>X1M7A1_9ZZZZ</name>
<dbReference type="EMBL" id="BARV01011654">
    <property type="protein sequence ID" value="GAI10565.1"/>
    <property type="molecule type" value="Genomic_DNA"/>
</dbReference>
<sequence length="60" mass="6481">MKLEEAIKTGTQLSMPGVTLNYQDERDAIKLLVEAGKLVIKCRAETCSGATSLLPGETKE</sequence>